<dbReference type="Pfam" id="PF05173">
    <property type="entry name" value="DapB_C"/>
    <property type="match status" value="1"/>
</dbReference>
<proteinExistence type="inferred from homology"/>
<gene>
    <name evidence="9" type="primary">dapB</name>
    <name evidence="13" type="ORF">BO222_06685</name>
</gene>
<dbReference type="InterPro" id="IPR023940">
    <property type="entry name" value="DHDPR_bac"/>
</dbReference>
<feature type="binding site" evidence="9">
    <location>
        <begin position="98"/>
        <end position="101"/>
    </location>
    <ligand>
        <name>NAD(+)</name>
        <dbReference type="ChEBI" id="CHEBI:57540"/>
    </ligand>
</feature>
<dbReference type="GO" id="GO:0016726">
    <property type="term" value="F:oxidoreductase activity, acting on CH or CH2 groups, NAD or NADP as acceptor"/>
    <property type="evidence" value="ECO:0007669"/>
    <property type="project" value="UniProtKB-UniRule"/>
</dbReference>
<feature type="binding site" evidence="9">
    <location>
        <begin position="74"/>
        <end position="76"/>
    </location>
    <ligand>
        <name>NAD(+)</name>
        <dbReference type="ChEBI" id="CHEBI:57540"/>
    </ligand>
</feature>
<evidence type="ECO:0000256" key="1">
    <source>
        <dbReference type="ARBA" id="ARBA00006642"/>
    </source>
</evidence>
<evidence type="ECO:0000256" key="5">
    <source>
        <dbReference type="ARBA" id="ARBA00022915"/>
    </source>
</evidence>
<evidence type="ECO:0000256" key="4">
    <source>
        <dbReference type="ARBA" id="ARBA00022857"/>
    </source>
</evidence>
<evidence type="ECO:0000256" key="9">
    <source>
        <dbReference type="HAMAP-Rule" id="MF_00102"/>
    </source>
</evidence>
<dbReference type="GO" id="GO:0005829">
    <property type="term" value="C:cytosol"/>
    <property type="evidence" value="ECO:0007669"/>
    <property type="project" value="TreeGrafter"/>
</dbReference>
<dbReference type="GO" id="GO:0050661">
    <property type="term" value="F:NADP binding"/>
    <property type="evidence" value="ECO:0007669"/>
    <property type="project" value="UniProtKB-UniRule"/>
</dbReference>
<dbReference type="PIRSF" id="PIRSF000161">
    <property type="entry name" value="DHPR"/>
    <property type="match status" value="1"/>
</dbReference>
<dbReference type="Pfam" id="PF01113">
    <property type="entry name" value="DapB_N"/>
    <property type="match status" value="1"/>
</dbReference>
<dbReference type="InterPro" id="IPR022663">
    <property type="entry name" value="DapB_C"/>
</dbReference>
<dbReference type="SUPFAM" id="SSF55347">
    <property type="entry name" value="Glyceraldehyde-3-phosphate dehydrogenase-like, C-terminal domain"/>
    <property type="match status" value="1"/>
</dbReference>
<comment type="caution">
    <text evidence="13">The sequence shown here is derived from an EMBL/GenBank/DDBJ whole genome shotgun (WGS) entry which is preliminary data.</text>
</comment>
<dbReference type="OrthoDB" id="9790352at2"/>
<dbReference type="RefSeq" id="WP_075819541.1">
    <property type="nucleotide sequence ID" value="NZ_CAJUTZ010000023.1"/>
</dbReference>
<dbReference type="EMBL" id="MPJW01000135">
    <property type="protein sequence ID" value="OLU39448.1"/>
    <property type="molecule type" value="Genomic_DNA"/>
</dbReference>
<evidence type="ECO:0000256" key="2">
    <source>
        <dbReference type="ARBA" id="ARBA00022490"/>
    </source>
</evidence>
<dbReference type="AlphaFoldDB" id="A0A1U7NFT9"/>
<evidence type="ECO:0000256" key="7">
    <source>
        <dbReference type="ARBA" id="ARBA00023027"/>
    </source>
</evidence>
<dbReference type="PANTHER" id="PTHR20836:SF7">
    <property type="entry name" value="4-HYDROXY-TETRAHYDRODIPICOLINATE REDUCTASE"/>
    <property type="match status" value="1"/>
</dbReference>
<feature type="active site" description="Proton donor/acceptor" evidence="9">
    <location>
        <position position="131"/>
    </location>
</feature>
<feature type="domain" description="Dihydrodipicolinate reductase C-terminal" evidence="12">
    <location>
        <begin position="104"/>
        <end position="234"/>
    </location>
</feature>
<dbReference type="UniPathway" id="UPA00034">
    <property type="reaction ID" value="UER00018"/>
</dbReference>
<keyword evidence="7 9" id="KW-0520">NAD</keyword>
<keyword evidence="3 9" id="KW-0028">Amino-acid biosynthesis</keyword>
<feature type="binding site" evidence="9">
    <location>
        <position position="132"/>
    </location>
    <ligand>
        <name>(S)-2,3,4,5-tetrahydrodipicolinate</name>
        <dbReference type="ChEBI" id="CHEBI:16845"/>
    </ligand>
</feature>
<dbReference type="GO" id="GO:0008839">
    <property type="term" value="F:4-hydroxy-tetrahydrodipicolinate reductase"/>
    <property type="evidence" value="ECO:0007669"/>
    <property type="project" value="UniProtKB-UniRule"/>
</dbReference>
<comment type="caution">
    <text evidence="9">Was originally thought to be a dihydrodipicolinate reductase (DHDPR), catalyzing the conversion of dihydrodipicolinate to tetrahydrodipicolinate. However, it was shown in E.coli that the substrate of the enzymatic reaction is not dihydrodipicolinate (DHDP) but in fact (2S,4S)-4-hydroxy-2,3,4,5-tetrahydrodipicolinic acid (HTPA), the product released by the DapA-catalyzed reaction.</text>
</comment>
<reference evidence="13 14" key="1">
    <citation type="submission" date="2016-11" db="EMBL/GenBank/DDBJ databases">
        <title>Description of two novel members of the family Erysipelotrichaceae: Ileibacterium lipovorans gen. nov., sp. nov. and Dubosiella newyorkensis, gen. nov., sp. nov.</title>
        <authorList>
            <person name="Cox L.M."/>
            <person name="Sohn J."/>
            <person name="Tyrrell K.L."/>
            <person name="Citron D.M."/>
            <person name="Lawson P.A."/>
            <person name="Patel N.B."/>
            <person name="Iizumi T."/>
            <person name="Perez-Perez G.I."/>
            <person name="Goldstein E.J."/>
            <person name="Blaser M.J."/>
        </authorList>
    </citation>
    <scope>NUCLEOTIDE SEQUENCE [LARGE SCALE GENOMIC DNA]</scope>
    <source>
        <strain evidence="13 14">NYU-BL-A3</strain>
    </source>
</reference>
<feature type="domain" description="Dihydrodipicolinate reductase N-terminal" evidence="11">
    <location>
        <begin position="1"/>
        <end position="101"/>
    </location>
</feature>
<comment type="function">
    <text evidence="9">Catalyzes the conversion of 4-hydroxy-tetrahydrodipicolinate (HTPA) to tetrahydrodipicolinate.</text>
</comment>
<dbReference type="InterPro" id="IPR036291">
    <property type="entry name" value="NAD(P)-bd_dom_sf"/>
</dbReference>
<comment type="similarity">
    <text evidence="1 9">Belongs to the DapB family.</text>
</comment>
<keyword evidence="5 9" id="KW-0220">Diaminopimelate biosynthesis</keyword>
<dbReference type="Gene3D" id="3.30.360.10">
    <property type="entry name" value="Dihydrodipicolinate Reductase, domain 2"/>
    <property type="match status" value="1"/>
</dbReference>
<keyword evidence="6 9" id="KW-0560">Oxidoreductase</keyword>
<feature type="active site" description="Proton donor" evidence="9">
    <location>
        <position position="135"/>
    </location>
</feature>
<comment type="subunit">
    <text evidence="9">Homotetramer.</text>
</comment>
<evidence type="ECO:0000256" key="8">
    <source>
        <dbReference type="ARBA" id="ARBA00023154"/>
    </source>
</evidence>
<dbReference type="PROSITE" id="PS01298">
    <property type="entry name" value="DAPB"/>
    <property type="match status" value="1"/>
</dbReference>
<keyword evidence="14" id="KW-1185">Reference proteome</keyword>
<dbReference type="GO" id="GO:0019877">
    <property type="term" value="P:diaminopimelate biosynthetic process"/>
    <property type="evidence" value="ECO:0007669"/>
    <property type="project" value="UniProtKB-UniRule"/>
</dbReference>
<comment type="pathway">
    <text evidence="9">Amino-acid biosynthesis; L-lysine biosynthesis via DAP pathway; (S)-tetrahydrodipicolinate from L-aspartate: step 4/4.</text>
</comment>
<sequence>MKALIIGTGKMGQLIAKTLKDQGHDVLGMGDVLNPSEIMGNIDQADVIFDFSHPDNLNWIAPLAAEHQVALVEGTTALSTDQKILLSETAKAVPVFFTANYSLGIAVLKKLTSIASKILKDQWDIEILEKHHNQKADAPSGTALMLLEAADPDHEFDHVFGRNPQSKKRGKEIGVSAMRGGTIPGYHEVDFEGSEESLSLSHNANNRQIFVNGAINAANYLLNQKPGLYDMDQMVESALNKAV</sequence>
<accession>A0A1U7NFT9</accession>
<comment type="catalytic activity">
    <reaction evidence="9">
        <text>(S)-2,3,4,5-tetrahydrodipicolinate + NAD(+) + H2O = (2S,4S)-4-hydroxy-2,3,4,5-tetrahydrodipicolinate + NADH + H(+)</text>
        <dbReference type="Rhea" id="RHEA:35323"/>
        <dbReference type="ChEBI" id="CHEBI:15377"/>
        <dbReference type="ChEBI" id="CHEBI:15378"/>
        <dbReference type="ChEBI" id="CHEBI:16845"/>
        <dbReference type="ChEBI" id="CHEBI:57540"/>
        <dbReference type="ChEBI" id="CHEBI:57945"/>
        <dbReference type="ChEBI" id="CHEBI:67139"/>
        <dbReference type="EC" id="1.17.1.8"/>
    </reaction>
</comment>
<dbReference type="CDD" id="cd02274">
    <property type="entry name" value="DHDPR_N"/>
    <property type="match status" value="1"/>
</dbReference>
<evidence type="ECO:0000313" key="13">
    <source>
        <dbReference type="EMBL" id="OLU39448.1"/>
    </source>
</evidence>
<evidence type="ECO:0000259" key="12">
    <source>
        <dbReference type="Pfam" id="PF05173"/>
    </source>
</evidence>
<evidence type="ECO:0000256" key="3">
    <source>
        <dbReference type="ARBA" id="ARBA00022605"/>
    </source>
</evidence>
<dbReference type="Gene3D" id="3.40.50.720">
    <property type="entry name" value="NAD(P)-binding Rossmann-like Domain"/>
    <property type="match status" value="1"/>
</dbReference>
<keyword evidence="2 9" id="KW-0963">Cytoplasm</keyword>
<comment type="catalytic activity">
    <reaction evidence="9">
        <text>(S)-2,3,4,5-tetrahydrodipicolinate + NADP(+) + H2O = (2S,4S)-4-hydroxy-2,3,4,5-tetrahydrodipicolinate + NADPH + H(+)</text>
        <dbReference type="Rhea" id="RHEA:35331"/>
        <dbReference type="ChEBI" id="CHEBI:15377"/>
        <dbReference type="ChEBI" id="CHEBI:15378"/>
        <dbReference type="ChEBI" id="CHEBI:16845"/>
        <dbReference type="ChEBI" id="CHEBI:57783"/>
        <dbReference type="ChEBI" id="CHEBI:58349"/>
        <dbReference type="ChEBI" id="CHEBI:67139"/>
        <dbReference type="EC" id="1.17.1.8"/>
    </reaction>
</comment>
<dbReference type="EC" id="1.17.1.8" evidence="9 10"/>
<organism evidence="13 14">
    <name type="scientific">Ileibacterium valens</name>
    <dbReference type="NCBI Taxonomy" id="1862668"/>
    <lineage>
        <taxon>Bacteria</taxon>
        <taxon>Bacillati</taxon>
        <taxon>Bacillota</taxon>
        <taxon>Erysipelotrichia</taxon>
        <taxon>Erysipelotrichales</taxon>
        <taxon>Erysipelotrichaceae</taxon>
        <taxon>Ileibacterium</taxon>
    </lineage>
</organism>
<evidence type="ECO:0000256" key="10">
    <source>
        <dbReference type="NCBIfam" id="TIGR00036"/>
    </source>
</evidence>
<dbReference type="GO" id="GO:0009089">
    <property type="term" value="P:lysine biosynthetic process via diaminopimelate"/>
    <property type="evidence" value="ECO:0007669"/>
    <property type="project" value="UniProtKB-UniRule"/>
</dbReference>
<name>A0A1U7NFT9_9FIRM</name>
<dbReference type="HAMAP" id="MF_00102">
    <property type="entry name" value="DapB"/>
    <property type="match status" value="1"/>
</dbReference>
<dbReference type="InterPro" id="IPR022664">
    <property type="entry name" value="DapB_N_CS"/>
</dbReference>
<dbReference type="PANTHER" id="PTHR20836">
    <property type="entry name" value="DIHYDRODIPICOLINATE REDUCTASE"/>
    <property type="match status" value="1"/>
</dbReference>
<keyword evidence="4 9" id="KW-0521">NADP</keyword>
<dbReference type="NCBIfam" id="TIGR00036">
    <property type="entry name" value="dapB"/>
    <property type="match status" value="1"/>
</dbReference>
<evidence type="ECO:0000256" key="6">
    <source>
        <dbReference type="ARBA" id="ARBA00023002"/>
    </source>
</evidence>
<comment type="caution">
    <text evidence="9">Lacks conserved residue(s) required for the propagation of feature annotation.</text>
</comment>
<dbReference type="InterPro" id="IPR000846">
    <property type="entry name" value="DapB_N"/>
</dbReference>
<dbReference type="GO" id="GO:0051287">
    <property type="term" value="F:NAD binding"/>
    <property type="evidence" value="ECO:0007669"/>
    <property type="project" value="UniProtKB-UniRule"/>
</dbReference>
<dbReference type="Proteomes" id="UP000186341">
    <property type="component" value="Unassembled WGS sequence"/>
</dbReference>
<keyword evidence="8 9" id="KW-0457">Lysine biosynthesis</keyword>
<dbReference type="GeneID" id="82202883"/>
<feature type="binding site" evidence="9">
    <location>
        <begin position="141"/>
        <end position="142"/>
    </location>
    <ligand>
        <name>(S)-2,3,4,5-tetrahydrodipicolinate</name>
        <dbReference type="ChEBI" id="CHEBI:16845"/>
    </ligand>
</feature>
<protein>
    <recommendedName>
        <fullName evidence="9 10">4-hydroxy-tetrahydrodipicolinate reductase</fullName>
        <shortName evidence="9">HTPA reductase</shortName>
        <ecNumber evidence="9 10">1.17.1.8</ecNumber>
    </recommendedName>
</protein>
<dbReference type="SUPFAM" id="SSF51735">
    <property type="entry name" value="NAD(P)-binding Rossmann-fold domains"/>
    <property type="match status" value="1"/>
</dbReference>
<evidence type="ECO:0000259" key="11">
    <source>
        <dbReference type="Pfam" id="PF01113"/>
    </source>
</evidence>
<comment type="subcellular location">
    <subcellularLocation>
        <location evidence="9">Cytoplasm</location>
    </subcellularLocation>
</comment>
<evidence type="ECO:0000313" key="14">
    <source>
        <dbReference type="Proteomes" id="UP000186341"/>
    </source>
</evidence>